<organism evidence="1 2">
    <name type="scientific">Streptomyces halobius</name>
    <dbReference type="NCBI Taxonomy" id="2879846"/>
    <lineage>
        <taxon>Bacteria</taxon>
        <taxon>Bacillati</taxon>
        <taxon>Actinomycetota</taxon>
        <taxon>Actinomycetes</taxon>
        <taxon>Kitasatosporales</taxon>
        <taxon>Streptomycetaceae</taxon>
        <taxon>Streptomyces</taxon>
    </lineage>
</organism>
<reference evidence="1" key="1">
    <citation type="submission" date="2021-10" db="EMBL/GenBank/DDBJ databases">
        <title>Streptomyces nigrumlapis sp.nov.,an antimicrobial producing actinobacterium isolated from Black Gobi rocks.</title>
        <authorList>
            <person name="Wen Y."/>
            <person name="Zhang W."/>
            <person name="Liu X.G."/>
        </authorList>
    </citation>
    <scope>NUCLEOTIDE SEQUENCE</scope>
    <source>
        <strain evidence="1">ST13-2-2</strain>
    </source>
</reference>
<keyword evidence="2" id="KW-1185">Reference proteome</keyword>
<evidence type="ECO:0008006" key="3">
    <source>
        <dbReference type="Google" id="ProtNLM"/>
    </source>
</evidence>
<gene>
    <name evidence="1" type="ORF">K9S39_37940</name>
</gene>
<accession>A0ABY4MI20</accession>
<dbReference type="RefSeq" id="WP_248867806.1">
    <property type="nucleotide sequence ID" value="NZ_CP086322.1"/>
</dbReference>
<proteinExistence type="predicted"/>
<name>A0ABY4MI20_9ACTN</name>
<sequence length="117" mass="13419">MSPEERAKARETRIRYHRLIDRMHDSVDTMRAQGRSDEDIARKVVDMRNQAKDITRSGMSPQDVKALEKRNVKKYGNPLGPTADQQFARYGSWGEVIKAAMRSNPAVDRELGLKPHQ</sequence>
<dbReference type="Proteomes" id="UP000830115">
    <property type="component" value="Chromosome"/>
</dbReference>
<protein>
    <recommendedName>
        <fullName evidence="3">Lsr2 protein</fullName>
    </recommendedName>
</protein>
<dbReference type="EMBL" id="CP086322">
    <property type="protein sequence ID" value="UQA96887.1"/>
    <property type="molecule type" value="Genomic_DNA"/>
</dbReference>
<evidence type="ECO:0000313" key="2">
    <source>
        <dbReference type="Proteomes" id="UP000830115"/>
    </source>
</evidence>
<evidence type="ECO:0000313" key="1">
    <source>
        <dbReference type="EMBL" id="UQA96887.1"/>
    </source>
</evidence>